<accession>A0ABR9D2M5</accession>
<evidence type="ECO:0000256" key="6">
    <source>
        <dbReference type="SAM" id="Phobius"/>
    </source>
</evidence>
<feature type="transmembrane region" description="Helical" evidence="6">
    <location>
        <begin position="400"/>
        <end position="419"/>
    </location>
</feature>
<feature type="transmembrane region" description="Helical" evidence="6">
    <location>
        <begin position="223"/>
        <end position="240"/>
    </location>
</feature>
<evidence type="ECO:0000256" key="1">
    <source>
        <dbReference type="ARBA" id="ARBA00004651"/>
    </source>
</evidence>
<dbReference type="InterPro" id="IPR050545">
    <property type="entry name" value="Mycobact_MmpL"/>
</dbReference>
<keyword evidence="5 6" id="KW-0472">Membrane</keyword>
<feature type="transmembrane region" description="Helical" evidence="6">
    <location>
        <begin position="646"/>
        <end position="670"/>
    </location>
</feature>
<evidence type="ECO:0000313" key="8">
    <source>
        <dbReference type="EMBL" id="MBD9357359.1"/>
    </source>
</evidence>
<sequence length="782" mass="86758">MLRKYFDWLLRIPWLIIVLSLALTAAAGYGTRYVHFKSDYRMFFSDENPQLIAFETLQKTYTRDDNILLVVTPKNGDVFTAQNLAIAEHLTKSLWQTPYSTRVDSITNFQNSTAEGDNLIVKDLIGNAAQLYPVDIERLKQITLEEPLLVNRLVSPDGKVMGFNVVVQRPGKNQDAETLEATTFVRKLANDLQTAHPHMEVRLTGSIMMDTAFAESSELDLKTLTPAMLVIIAIALWWFLKSFMGMFAALTMMTLSIVSAVGLAGWLDIAFSPSSIPAPTILLTLAVADSVHILSTYYNGLTQGLDKRAAMKESLGVNFKAIFFTNLTTAIGFLSMNFSDAPPFRDLGNITAMGVGAAYFLTIGFLPAFMMLLPAKPGHAEMSDSKSLAGLAGFIIKHRYSLSAFLLLLTASLIAFIPLNKLDDEYVKYFDESVGFRRDTDYTTEHLTGIYSIDYSLAQGEQGGINDPAFFNQVESFVKWYRQQPETIHVYALNDILKRLHQNMHGDDPAWYRLPETRELAAQYLLLFEMSLPYGLDLNDRVNVSKSATRITVTLRSLSSQQVIDLEARAQAWLKANAPLIRQADGTGSTLLFSHIGQRNIISMISGELMSIVLISLILIFVLRSLGLGLLSLIPNLVPAGMAFGVWGLAVGQVGMASSVVAAMTLGILVDDTVHFLSKYQYARKDKNLDPEAALYYAFATVGNALWVTSAVLIMGFSLFIFSSFKINYEMGLLTAIIFALGLFAEFLLLPPILLIYEDIKRGIHNLFSRPVLSNLSPGQFK</sequence>
<keyword evidence="2" id="KW-1003">Cell membrane</keyword>
<organism evidence="8 9">
    <name type="scientific">Methylomonas albis</name>
    <dbReference type="NCBI Taxonomy" id="1854563"/>
    <lineage>
        <taxon>Bacteria</taxon>
        <taxon>Pseudomonadati</taxon>
        <taxon>Pseudomonadota</taxon>
        <taxon>Gammaproteobacteria</taxon>
        <taxon>Methylococcales</taxon>
        <taxon>Methylococcaceae</taxon>
        <taxon>Methylomonas</taxon>
    </lineage>
</organism>
<dbReference type="SUPFAM" id="SSF82866">
    <property type="entry name" value="Multidrug efflux transporter AcrB transmembrane domain"/>
    <property type="match status" value="2"/>
</dbReference>
<evidence type="ECO:0000256" key="5">
    <source>
        <dbReference type="ARBA" id="ARBA00023136"/>
    </source>
</evidence>
<feature type="transmembrane region" description="Helical" evidence="6">
    <location>
        <begin position="350"/>
        <end position="373"/>
    </location>
</feature>
<keyword evidence="3 6" id="KW-0812">Transmembrane</keyword>
<feature type="transmembrane region" description="Helical" evidence="6">
    <location>
        <begin position="12"/>
        <end position="34"/>
    </location>
</feature>
<evidence type="ECO:0000256" key="2">
    <source>
        <dbReference type="ARBA" id="ARBA00022475"/>
    </source>
</evidence>
<dbReference type="RefSeq" id="WP_192375643.1">
    <property type="nucleotide sequence ID" value="NZ_CAJHIV010000001.1"/>
</dbReference>
<dbReference type="EMBL" id="JACXSS010000001">
    <property type="protein sequence ID" value="MBD9357359.1"/>
    <property type="molecule type" value="Genomic_DNA"/>
</dbReference>
<feature type="transmembrane region" description="Helical" evidence="6">
    <location>
        <begin position="246"/>
        <end position="267"/>
    </location>
</feature>
<name>A0ABR9D2M5_9GAMM</name>
<feature type="transmembrane region" description="Helical" evidence="6">
    <location>
        <begin position="694"/>
        <end position="721"/>
    </location>
</feature>
<evidence type="ECO:0000256" key="3">
    <source>
        <dbReference type="ARBA" id="ARBA00022692"/>
    </source>
</evidence>
<dbReference type="InterPro" id="IPR000731">
    <property type="entry name" value="SSD"/>
</dbReference>
<comment type="caution">
    <text evidence="8">The sequence shown here is derived from an EMBL/GenBank/DDBJ whole genome shotgun (WGS) entry which is preliminary data.</text>
</comment>
<keyword evidence="9" id="KW-1185">Reference proteome</keyword>
<reference evidence="8 9" key="1">
    <citation type="submission" date="2020-09" db="EMBL/GenBank/DDBJ databases">
        <title>Methylomonas albis sp. nov. and Methylomonas fluvii sp. nov.: Two cold-adapted methanotrophs from the River Elbe and an amended description of Methylovulum psychrotolerans strain Eb1.</title>
        <authorList>
            <person name="Bussmann I.K."/>
            <person name="Klings K.-W."/>
            <person name="Warnstedt J."/>
            <person name="Hoppert M."/>
            <person name="Saborowski A."/>
            <person name="Horn F."/>
            <person name="Liebner S."/>
        </authorList>
    </citation>
    <scope>NUCLEOTIDE SEQUENCE [LARGE SCALE GENOMIC DNA]</scope>
    <source>
        <strain evidence="8 9">EbA</strain>
    </source>
</reference>
<dbReference type="PROSITE" id="PS50156">
    <property type="entry name" value="SSD"/>
    <property type="match status" value="1"/>
</dbReference>
<proteinExistence type="predicted"/>
<feature type="transmembrane region" description="Helical" evidence="6">
    <location>
        <begin position="318"/>
        <end position="338"/>
    </location>
</feature>
<dbReference type="Proteomes" id="UP000652176">
    <property type="component" value="Unassembled WGS sequence"/>
</dbReference>
<feature type="transmembrane region" description="Helical" evidence="6">
    <location>
        <begin position="609"/>
        <end position="634"/>
    </location>
</feature>
<comment type="subcellular location">
    <subcellularLocation>
        <location evidence="1">Cell membrane</location>
        <topology evidence="1">Multi-pass membrane protein</topology>
    </subcellularLocation>
</comment>
<dbReference type="PANTHER" id="PTHR33406">
    <property type="entry name" value="MEMBRANE PROTEIN MJ1562-RELATED"/>
    <property type="match status" value="1"/>
</dbReference>
<gene>
    <name evidence="8" type="ORF">IE877_15975</name>
</gene>
<dbReference type="PANTHER" id="PTHR33406:SF13">
    <property type="entry name" value="MEMBRANE PROTEIN YDFJ"/>
    <property type="match status" value="1"/>
</dbReference>
<feature type="transmembrane region" description="Helical" evidence="6">
    <location>
        <begin position="733"/>
        <end position="757"/>
    </location>
</feature>
<protein>
    <submittedName>
        <fullName evidence="8">MMPL family transporter</fullName>
    </submittedName>
</protein>
<feature type="transmembrane region" description="Helical" evidence="6">
    <location>
        <begin position="279"/>
        <end position="298"/>
    </location>
</feature>
<dbReference type="InterPro" id="IPR004869">
    <property type="entry name" value="MMPL_dom"/>
</dbReference>
<keyword evidence="4 6" id="KW-1133">Transmembrane helix</keyword>
<evidence type="ECO:0000256" key="4">
    <source>
        <dbReference type="ARBA" id="ARBA00022989"/>
    </source>
</evidence>
<evidence type="ECO:0000313" key="9">
    <source>
        <dbReference type="Proteomes" id="UP000652176"/>
    </source>
</evidence>
<dbReference type="Pfam" id="PF03176">
    <property type="entry name" value="MMPL"/>
    <property type="match status" value="2"/>
</dbReference>
<dbReference type="Gene3D" id="1.20.1640.10">
    <property type="entry name" value="Multidrug efflux transporter AcrB transmembrane domain"/>
    <property type="match status" value="2"/>
</dbReference>
<evidence type="ECO:0000259" key="7">
    <source>
        <dbReference type="PROSITE" id="PS50156"/>
    </source>
</evidence>
<feature type="domain" description="SSD" evidence="7">
    <location>
        <begin position="247"/>
        <end position="372"/>
    </location>
</feature>